<keyword evidence="2" id="KW-1185">Reference proteome</keyword>
<dbReference type="Proteomes" id="UP001302602">
    <property type="component" value="Unassembled WGS sequence"/>
</dbReference>
<proteinExistence type="predicted"/>
<dbReference type="GeneID" id="87828237"/>
<name>A0AAN6Z056_9PEZI</name>
<gene>
    <name evidence="1" type="ORF">N657DRAFT_636890</name>
</gene>
<reference evidence="1" key="2">
    <citation type="submission" date="2023-05" db="EMBL/GenBank/DDBJ databases">
        <authorList>
            <consortium name="Lawrence Berkeley National Laboratory"/>
            <person name="Steindorff A."/>
            <person name="Hensen N."/>
            <person name="Bonometti L."/>
            <person name="Westerberg I."/>
            <person name="Brannstrom I.O."/>
            <person name="Guillou S."/>
            <person name="Cros-Aarteil S."/>
            <person name="Calhoun S."/>
            <person name="Haridas S."/>
            <person name="Kuo A."/>
            <person name="Mondo S."/>
            <person name="Pangilinan J."/>
            <person name="Riley R."/>
            <person name="Labutti K."/>
            <person name="Andreopoulos B."/>
            <person name="Lipzen A."/>
            <person name="Chen C."/>
            <person name="Yanf M."/>
            <person name="Daum C."/>
            <person name="Ng V."/>
            <person name="Clum A."/>
            <person name="Ohm R."/>
            <person name="Martin F."/>
            <person name="Silar P."/>
            <person name="Natvig D."/>
            <person name="Lalanne C."/>
            <person name="Gautier V."/>
            <person name="Ament-Velasquez S.L."/>
            <person name="Kruys A."/>
            <person name="Hutchinson M.I."/>
            <person name="Powell A.J."/>
            <person name="Barry K."/>
            <person name="Miller A.N."/>
            <person name="Grigoriev I.V."/>
            <person name="Debuchy R."/>
            <person name="Gladieux P."/>
            <person name="Thoren M.H."/>
            <person name="Johannesson H."/>
        </authorList>
    </citation>
    <scope>NUCLEOTIDE SEQUENCE</scope>
    <source>
        <strain evidence="1">CBS 731.68</strain>
    </source>
</reference>
<reference evidence="1" key="1">
    <citation type="journal article" date="2023" name="Mol. Phylogenet. Evol.">
        <title>Genome-scale phylogeny and comparative genomics of the fungal order Sordariales.</title>
        <authorList>
            <person name="Hensen N."/>
            <person name="Bonometti L."/>
            <person name="Westerberg I."/>
            <person name="Brannstrom I.O."/>
            <person name="Guillou S."/>
            <person name="Cros-Aarteil S."/>
            <person name="Calhoun S."/>
            <person name="Haridas S."/>
            <person name="Kuo A."/>
            <person name="Mondo S."/>
            <person name="Pangilinan J."/>
            <person name="Riley R."/>
            <person name="LaButti K."/>
            <person name="Andreopoulos B."/>
            <person name="Lipzen A."/>
            <person name="Chen C."/>
            <person name="Yan M."/>
            <person name="Daum C."/>
            <person name="Ng V."/>
            <person name="Clum A."/>
            <person name="Steindorff A."/>
            <person name="Ohm R.A."/>
            <person name="Martin F."/>
            <person name="Silar P."/>
            <person name="Natvig D.O."/>
            <person name="Lalanne C."/>
            <person name="Gautier V."/>
            <person name="Ament-Velasquez S.L."/>
            <person name="Kruys A."/>
            <person name="Hutchinson M.I."/>
            <person name="Powell A.J."/>
            <person name="Barry K."/>
            <person name="Miller A.N."/>
            <person name="Grigoriev I.V."/>
            <person name="Debuchy R."/>
            <person name="Gladieux P."/>
            <person name="Hiltunen Thoren M."/>
            <person name="Johannesson H."/>
        </authorList>
    </citation>
    <scope>NUCLEOTIDE SEQUENCE</scope>
    <source>
        <strain evidence="1">CBS 731.68</strain>
    </source>
</reference>
<dbReference type="EMBL" id="MU853242">
    <property type="protein sequence ID" value="KAK4120008.1"/>
    <property type="molecule type" value="Genomic_DNA"/>
</dbReference>
<comment type="caution">
    <text evidence="1">The sequence shown here is derived from an EMBL/GenBank/DDBJ whole genome shotgun (WGS) entry which is preliminary data.</text>
</comment>
<protein>
    <submittedName>
        <fullName evidence="1">Uncharacterized protein</fullName>
    </submittedName>
</protein>
<evidence type="ECO:0000313" key="2">
    <source>
        <dbReference type="Proteomes" id="UP001302602"/>
    </source>
</evidence>
<sequence>MPALIPSEKIWSDPLLINLVHDEVLNVDDGLNPKAQAAHLAQACPAYAFAVARAIRDQLHAMTAQADFAVQPPPVSVEITFVTAPINSHGLDRRNPLPKVLP</sequence>
<accession>A0AAN6Z056</accession>
<evidence type="ECO:0000313" key="1">
    <source>
        <dbReference type="EMBL" id="KAK4120008.1"/>
    </source>
</evidence>
<dbReference type="RefSeq" id="XP_062643780.1">
    <property type="nucleotide sequence ID" value="XM_062791468.1"/>
</dbReference>
<organism evidence="1 2">
    <name type="scientific">Parathielavia appendiculata</name>
    <dbReference type="NCBI Taxonomy" id="2587402"/>
    <lineage>
        <taxon>Eukaryota</taxon>
        <taxon>Fungi</taxon>
        <taxon>Dikarya</taxon>
        <taxon>Ascomycota</taxon>
        <taxon>Pezizomycotina</taxon>
        <taxon>Sordariomycetes</taxon>
        <taxon>Sordariomycetidae</taxon>
        <taxon>Sordariales</taxon>
        <taxon>Chaetomiaceae</taxon>
        <taxon>Parathielavia</taxon>
    </lineage>
</organism>
<dbReference type="AlphaFoldDB" id="A0AAN6Z056"/>